<evidence type="ECO:0000256" key="6">
    <source>
        <dbReference type="ARBA" id="ARBA00008853"/>
    </source>
</evidence>
<comment type="cofactor">
    <cofactor evidence="15">
        <name>Zn(2+)</name>
        <dbReference type="ChEBI" id="CHEBI:29105"/>
    </cofactor>
    <text evidence="15">Binds 1 divalent metal cation per subunit.</text>
</comment>
<evidence type="ECO:0000256" key="1">
    <source>
        <dbReference type="ARBA" id="ARBA00001589"/>
    </source>
</evidence>
<dbReference type="PRINTS" id="PR01790">
    <property type="entry name" value="SMP30FAMILY"/>
</dbReference>
<dbReference type="InterPro" id="IPR008367">
    <property type="entry name" value="Regucalcin"/>
</dbReference>
<dbReference type="Proteomes" id="UP000321204">
    <property type="component" value="Chromosome"/>
</dbReference>
<dbReference type="PRINTS" id="PR01791">
    <property type="entry name" value="REGUCALCIN"/>
</dbReference>
<evidence type="ECO:0000256" key="12">
    <source>
        <dbReference type="ARBA" id="ARBA00022837"/>
    </source>
</evidence>
<dbReference type="PANTHER" id="PTHR10907">
    <property type="entry name" value="REGUCALCIN"/>
    <property type="match status" value="1"/>
</dbReference>
<feature type="binding site" evidence="15">
    <location>
        <position position="149"/>
    </location>
    <ligand>
        <name>a divalent metal cation</name>
        <dbReference type="ChEBI" id="CHEBI:60240"/>
    </ligand>
</feature>
<proteinExistence type="inferred from homology"/>
<comment type="cofactor">
    <cofactor evidence="3">
        <name>Mn(2+)</name>
        <dbReference type="ChEBI" id="CHEBI:29035"/>
    </cofactor>
</comment>
<evidence type="ECO:0000256" key="15">
    <source>
        <dbReference type="PIRSR" id="PIRSR605511-2"/>
    </source>
</evidence>
<dbReference type="InterPro" id="IPR011042">
    <property type="entry name" value="6-blade_b-propeller_TolB-like"/>
</dbReference>
<evidence type="ECO:0000256" key="8">
    <source>
        <dbReference type="ARBA" id="ARBA00016808"/>
    </source>
</evidence>
<evidence type="ECO:0000256" key="10">
    <source>
        <dbReference type="ARBA" id="ARBA00022723"/>
    </source>
</evidence>
<dbReference type="Pfam" id="PF08450">
    <property type="entry name" value="SGL"/>
    <property type="match status" value="1"/>
</dbReference>
<feature type="binding site" evidence="15">
    <location>
        <position position="101"/>
    </location>
    <ligand>
        <name>substrate</name>
    </ligand>
</feature>
<evidence type="ECO:0000256" key="11">
    <source>
        <dbReference type="ARBA" id="ARBA00022801"/>
    </source>
</evidence>
<evidence type="ECO:0000259" key="16">
    <source>
        <dbReference type="Pfam" id="PF08450"/>
    </source>
</evidence>
<keyword evidence="15" id="KW-0862">Zinc</keyword>
<dbReference type="EC" id="3.1.1.17" evidence="7"/>
<accession>A0A5B8URD0</accession>
<dbReference type="KEGG" id="fgg:FSB75_10525"/>
<keyword evidence="9" id="KW-0963">Cytoplasm</keyword>
<evidence type="ECO:0000256" key="13">
    <source>
        <dbReference type="ARBA" id="ARBA00032464"/>
    </source>
</evidence>
<evidence type="ECO:0000256" key="4">
    <source>
        <dbReference type="ARBA" id="ARBA00001946"/>
    </source>
</evidence>
<dbReference type="GO" id="GO:0005509">
    <property type="term" value="F:calcium ion binding"/>
    <property type="evidence" value="ECO:0007669"/>
    <property type="project" value="InterPro"/>
</dbReference>
<feature type="active site" description="Proton donor/acceptor" evidence="14">
    <location>
        <position position="199"/>
    </location>
</feature>
<organism evidence="17 18">
    <name type="scientific">Flavisolibacter ginsenosidimutans</name>
    <dbReference type="NCBI Taxonomy" id="661481"/>
    <lineage>
        <taxon>Bacteria</taxon>
        <taxon>Pseudomonadati</taxon>
        <taxon>Bacteroidota</taxon>
        <taxon>Chitinophagia</taxon>
        <taxon>Chitinophagales</taxon>
        <taxon>Chitinophagaceae</taxon>
        <taxon>Flavisolibacter</taxon>
    </lineage>
</organism>
<dbReference type="SUPFAM" id="SSF63829">
    <property type="entry name" value="Calcium-dependent phosphotriesterase"/>
    <property type="match status" value="1"/>
</dbReference>
<dbReference type="EMBL" id="CP042433">
    <property type="protein sequence ID" value="QEC58505.1"/>
    <property type="molecule type" value="Genomic_DNA"/>
</dbReference>
<dbReference type="InterPro" id="IPR013658">
    <property type="entry name" value="SGL"/>
</dbReference>
<comment type="subcellular location">
    <subcellularLocation>
        <location evidence="5">Cytoplasm</location>
    </subcellularLocation>
</comment>
<evidence type="ECO:0000256" key="5">
    <source>
        <dbReference type="ARBA" id="ARBA00004496"/>
    </source>
</evidence>
<dbReference type="InterPro" id="IPR005511">
    <property type="entry name" value="SMP-30"/>
</dbReference>
<name>A0A5B8URD0_9BACT</name>
<protein>
    <recommendedName>
        <fullName evidence="8">Regucalcin</fullName>
        <ecNumber evidence="7">3.1.1.17</ecNumber>
    </recommendedName>
    <alternativeName>
        <fullName evidence="13">Gluconolactonase</fullName>
    </alternativeName>
</protein>
<feature type="binding site" evidence="15">
    <location>
        <position position="199"/>
    </location>
    <ligand>
        <name>a divalent metal cation</name>
        <dbReference type="ChEBI" id="CHEBI:60240"/>
    </ligand>
</feature>
<comment type="similarity">
    <text evidence="6">Belongs to the SMP-30/CGR1 family.</text>
</comment>
<dbReference type="GO" id="GO:0004341">
    <property type="term" value="F:gluconolactonase activity"/>
    <property type="evidence" value="ECO:0007669"/>
    <property type="project" value="UniProtKB-EC"/>
</dbReference>
<keyword evidence="10 15" id="KW-0479">Metal-binding</keyword>
<dbReference type="GO" id="GO:0030234">
    <property type="term" value="F:enzyme regulator activity"/>
    <property type="evidence" value="ECO:0007669"/>
    <property type="project" value="InterPro"/>
</dbReference>
<comment type="cofactor">
    <cofactor evidence="2">
        <name>Ca(2+)</name>
        <dbReference type="ChEBI" id="CHEBI:29108"/>
    </cofactor>
</comment>
<dbReference type="Gene3D" id="2.120.10.30">
    <property type="entry name" value="TolB, C-terminal domain"/>
    <property type="match status" value="1"/>
</dbReference>
<dbReference type="OrthoDB" id="2633250at2"/>
<evidence type="ECO:0000256" key="2">
    <source>
        <dbReference type="ARBA" id="ARBA00001913"/>
    </source>
</evidence>
<evidence type="ECO:0000256" key="9">
    <source>
        <dbReference type="ARBA" id="ARBA00022490"/>
    </source>
</evidence>
<dbReference type="GO" id="GO:0005737">
    <property type="term" value="C:cytoplasm"/>
    <property type="evidence" value="ECO:0007669"/>
    <property type="project" value="UniProtKB-SubCell"/>
</dbReference>
<feature type="binding site" evidence="15">
    <location>
        <position position="18"/>
    </location>
    <ligand>
        <name>a divalent metal cation</name>
        <dbReference type="ChEBI" id="CHEBI:60240"/>
    </ligand>
</feature>
<evidence type="ECO:0000313" key="18">
    <source>
        <dbReference type="Proteomes" id="UP000321204"/>
    </source>
</evidence>
<evidence type="ECO:0000256" key="14">
    <source>
        <dbReference type="PIRSR" id="PIRSR605511-1"/>
    </source>
</evidence>
<evidence type="ECO:0000256" key="3">
    <source>
        <dbReference type="ARBA" id="ARBA00001936"/>
    </source>
</evidence>
<comment type="catalytic activity">
    <reaction evidence="1">
        <text>D-glucono-1,5-lactone + H2O = D-gluconate + H(+)</text>
        <dbReference type="Rhea" id="RHEA:10440"/>
        <dbReference type="ChEBI" id="CHEBI:15377"/>
        <dbReference type="ChEBI" id="CHEBI:15378"/>
        <dbReference type="ChEBI" id="CHEBI:16217"/>
        <dbReference type="ChEBI" id="CHEBI:18391"/>
        <dbReference type="EC" id="3.1.1.17"/>
    </reaction>
</comment>
<feature type="binding site" evidence="15">
    <location>
        <position position="103"/>
    </location>
    <ligand>
        <name>substrate</name>
    </ligand>
</feature>
<reference evidence="17 18" key="1">
    <citation type="journal article" date="2015" name="Int. J. Syst. Evol. Microbiol.">
        <title>Flavisolibacter ginsenosidimutans sp. nov., with ginsenoside-converting activity isolated from soil used for cultivating ginseng.</title>
        <authorList>
            <person name="Zhao Y."/>
            <person name="Liu Q."/>
            <person name="Kang M.S."/>
            <person name="Jin F."/>
            <person name="Yu H."/>
            <person name="Im W.T."/>
        </authorList>
    </citation>
    <scope>NUCLEOTIDE SEQUENCE [LARGE SCALE GENOMIC DNA]</scope>
    <source>
        <strain evidence="17 18">Gsoil 636</strain>
    </source>
</reference>
<keyword evidence="18" id="KW-1185">Reference proteome</keyword>
<dbReference type="AlphaFoldDB" id="A0A5B8URD0"/>
<feature type="domain" description="SMP-30/Gluconolactonase/LRE-like region" evidence="16">
    <location>
        <begin position="16"/>
        <end position="259"/>
    </location>
</feature>
<keyword evidence="11" id="KW-0378">Hydrolase</keyword>
<comment type="cofactor">
    <cofactor evidence="4">
        <name>Mg(2+)</name>
        <dbReference type="ChEBI" id="CHEBI:18420"/>
    </cofactor>
</comment>
<keyword evidence="12" id="KW-0106">Calcium</keyword>
<dbReference type="GO" id="GO:0019853">
    <property type="term" value="P:L-ascorbic acid biosynthetic process"/>
    <property type="evidence" value="ECO:0007669"/>
    <property type="project" value="TreeGrafter"/>
</dbReference>
<gene>
    <name evidence="17" type="ORF">FSB75_10525</name>
</gene>
<evidence type="ECO:0000313" key="17">
    <source>
        <dbReference type="EMBL" id="QEC58505.1"/>
    </source>
</evidence>
<dbReference type="PANTHER" id="PTHR10907:SF47">
    <property type="entry name" value="REGUCALCIN"/>
    <property type="match status" value="1"/>
</dbReference>
<evidence type="ECO:0000256" key="7">
    <source>
        <dbReference type="ARBA" id="ARBA00013227"/>
    </source>
</evidence>
<sequence length="296" mass="33271">MEKLKPVVVLEHQCQLGEGPVWDFEKRIIIWIDILKGEIHEHSPVEKWHRVLPVREMIGSVALCKDGDFIAALQSGFAFINRSSGEIKKIIDPEEHLSGNRFNEGKCDPARRFFAGTMSLSKQQKQGSFYMLKADGSVEKKLENLSVPNGMAWSLDHQTFYQIDSPISEVRSYDYDIGTGNFSNKKVIINIPKEDGVPDGMTIDNEGMLWIAHWNGWQISRWNPHTGRKLGSVSLPVANVTSCTFGGDELNDLYITSARAGLTETELNEQPLAGSVFVLKNSGYKGEEAFVFNRHQ</sequence>